<reference evidence="2" key="1">
    <citation type="journal article" date="2020" name="Stud. Mycol.">
        <title>101 Dothideomycetes genomes: a test case for predicting lifestyles and emergence of pathogens.</title>
        <authorList>
            <person name="Haridas S."/>
            <person name="Albert R."/>
            <person name="Binder M."/>
            <person name="Bloem J."/>
            <person name="Labutti K."/>
            <person name="Salamov A."/>
            <person name="Andreopoulos B."/>
            <person name="Baker S."/>
            <person name="Barry K."/>
            <person name="Bills G."/>
            <person name="Bluhm B."/>
            <person name="Cannon C."/>
            <person name="Castanera R."/>
            <person name="Culley D."/>
            <person name="Daum C."/>
            <person name="Ezra D."/>
            <person name="Gonzalez J."/>
            <person name="Henrissat B."/>
            <person name="Kuo A."/>
            <person name="Liang C."/>
            <person name="Lipzen A."/>
            <person name="Lutzoni F."/>
            <person name="Magnuson J."/>
            <person name="Mondo S."/>
            <person name="Nolan M."/>
            <person name="Ohm R."/>
            <person name="Pangilinan J."/>
            <person name="Park H.-J."/>
            <person name="Ramirez L."/>
            <person name="Alfaro M."/>
            <person name="Sun H."/>
            <person name="Tritt A."/>
            <person name="Yoshinaga Y."/>
            <person name="Zwiers L.-H."/>
            <person name="Turgeon B."/>
            <person name="Goodwin S."/>
            <person name="Spatafora J."/>
            <person name="Crous P."/>
            <person name="Grigoriev I."/>
        </authorList>
    </citation>
    <scope>NUCLEOTIDE SEQUENCE</scope>
    <source>
        <strain evidence="2">CBS 627.86</strain>
    </source>
</reference>
<sequence>MSRPLSLRPTFLTLLPSLLLSLPTILAQSGECRWAQDFNTYNSTRSYPMPALSLSDPSTTGPRVQSIVASNDSEWYLINRYSQDTSISEGGMTYYWLNTGDGEGNSSGEGILGCMERANTISLGEFEFSKKVLERSVNDNGDCKTMLGDECVEALVEKYRQVASTSMMRGRCPSGSQWNFTVPEACSDIVGDDLGWNSGGSLTEFNLSIISYDNASLANASCDADVQPLNASMHGTIGIGGPYNETILFPVPTFWTFFPNRSGLNEYETNWIEDVHVEVRCMKPDELAEGSAAPASVGDVLGSESMKYDKNVTNGAVRLGGAGGTMWGSVLGAAAMVSMMLW</sequence>
<proteinExistence type="predicted"/>
<dbReference type="AlphaFoldDB" id="A0A6A5Z548"/>
<name>A0A6A5Z548_9PLEO</name>
<dbReference type="EMBL" id="ML977325">
    <property type="protein sequence ID" value="KAF2114475.1"/>
    <property type="molecule type" value="Genomic_DNA"/>
</dbReference>
<dbReference type="OrthoDB" id="3766473at2759"/>
<dbReference type="Proteomes" id="UP000799770">
    <property type="component" value="Unassembled WGS sequence"/>
</dbReference>
<keyword evidence="1" id="KW-0732">Signal</keyword>
<protein>
    <submittedName>
        <fullName evidence="2">Uncharacterized protein</fullName>
    </submittedName>
</protein>
<feature type="chain" id="PRO_5025509277" evidence="1">
    <location>
        <begin position="28"/>
        <end position="342"/>
    </location>
</feature>
<organism evidence="2 3">
    <name type="scientific">Lophiotrema nucula</name>
    <dbReference type="NCBI Taxonomy" id="690887"/>
    <lineage>
        <taxon>Eukaryota</taxon>
        <taxon>Fungi</taxon>
        <taxon>Dikarya</taxon>
        <taxon>Ascomycota</taxon>
        <taxon>Pezizomycotina</taxon>
        <taxon>Dothideomycetes</taxon>
        <taxon>Pleosporomycetidae</taxon>
        <taxon>Pleosporales</taxon>
        <taxon>Lophiotremataceae</taxon>
        <taxon>Lophiotrema</taxon>
    </lineage>
</organism>
<gene>
    <name evidence="2" type="ORF">BDV96DRAFT_647179</name>
</gene>
<accession>A0A6A5Z548</accession>
<evidence type="ECO:0000313" key="2">
    <source>
        <dbReference type="EMBL" id="KAF2114475.1"/>
    </source>
</evidence>
<feature type="signal peptide" evidence="1">
    <location>
        <begin position="1"/>
        <end position="27"/>
    </location>
</feature>
<evidence type="ECO:0000256" key="1">
    <source>
        <dbReference type="SAM" id="SignalP"/>
    </source>
</evidence>
<evidence type="ECO:0000313" key="3">
    <source>
        <dbReference type="Proteomes" id="UP000799770"/>
    </source>
</evidence>
<keyword evidence="3" id="KW-1185">Reference proteome</keyword>